<evidence type="ECO:0000256" key="4">
    <source>
        <dbReference type="ARBA" id="ARBA00022801"/>
    </source>
</evidence>
<proteinExistence type="inferred from homology"/>
<dbReference type="PANTHER" id="PTHR11472:SF34">
    <property type="entry name" value="REGULATOR OF TELOMERE ELONGATION HELICASE 1"/>
    <property type="match status" value="1"/>
</dbReference>
<protein>
    <submittedName>
        <fullName evidence="9">Putative ATP-dependent helicase YoaA</fullName>
        <ecNumber evidence="9">3.6.1.-</ecNumber>
    </submittedName>
</protein>
<dbReference type="Pfam" id="PF13307">
    <property type="entry name" value="Helicase_C_2"/>
    <property type="match status" value="1"/>
</dbReference>
<evidence type="ECO:0000259" key="8">
    <source>
        <dbReference type="PROSITE" id="PS51193"/>
    </source>
</evidence>
<dbReference type="Gene3D" id="3.40.50.300">
    <property type="entry name" value="P-loop containing nucleotide triphosphate hydrolases"/>
    <property type="match status" value="2"/>
</dbReference>
<organism evidence="9">
    <name type="scientific">uncultured spirochete</name>
    <dbReference type="NCBI Taxonomy" id="156406"/>
    <lineage>
        <taxon>Bacteria</taxon>
        <taxon>Pseudomonadati</taxon>
        <taxon>Spirochaetota</taxon>
        <taxon>Spirochaetia</taxon>
        <taxon>Spirochaetales</taxon>
        <taxon>environmental samples</taxon>
    </lineage>
</organism>
<dbReference type="Pfam" id="PF04002">
    <property type="entry name" value="RadC"/>
    <property type="match status" value="1"/>
</dbReference>
<keyword evidence="9" id="KW-0347">Helicase</keyword>
<dbReference type="SMART" id="SM00487">
    <property type="entry name" value="DEXDc"/>
    <property type="match status" value="1"/>
</dbReference>
<dbReference type="AlphaFoldDB" id="A0A3P3XGC3"/>
<evidence type="ECO:0000256" key="6">
    <source>
        <dbReference type="ARBA" id="ARBA00023204"/>
    </source>
</evidence>
<dbReference type="SMART" id="SM00488">
    <property type="entry name" value="DEXDc2"/>
    <property type="match status" value="1"/>
</dbReference>
<keyword evidence="4 9" id="KW-0378">Hydrolase</keyword>
<comment type="similarity">
    <text evidence="7">Belongs to the helicase family. DinG subfamily.</text>
</comment>
<dbReference type="PROSITE" id="PS51193">
    <property type="entry name" value="HELICASE_ATP_BIND_2"/>
    <property type="match status" value="1"/>
</dbReference>
<evidence type="ECO:0000256" key="7">
    <source>
        <dbReference type="ARBA" id="ARBA00038058"/>
    </source>
</evidence>
<dbReference type="InterPro" id="IPR045028">
    <property type="entry name" value="DinG/Rad3-like"/>
</dbReference>
<dbReference type="GO" id="GO:0016818">
    <property type="term" value="F:hydrolase activity, acting on acid anhydrides, in phosphorus-containing anhydrides"/>
    <property type="evidence" value="ECO:0007669"/>
    <property type="project" value="InterPro"/>
</dbReference>
<dbReference type="GO" id="GO:0005524">
    <property type="term" value="F:ATP binding"/>
    <property type="evidence" value="ECO:0007669"/>
    <property type="project" value="UniProtKB-KW"/>
</dbReference>
<keyword evidence="3" id="KW-0227">DNA damage</keyword>
<dbReference type="InterPro" id="IPR006554">
    <property type="entry name" value="Helicase-like_DEXD_c2"/>
</dbReference>
<dbReference type="EC" id="3.6.1.-" evidence="9"/>
<sequence length="843" mass="92019">MGKKQTAIVDAVQRFTTQAQQELKNAISDMEGREVFAIGALDSRGLIKKLEILARGSEGAVPAPFRDRDSAQVLIHNHPSGELFPSDADVLVAAEAAADGLGSYIVDNAVAKVLVVAEPVRAKLIRPLNPDEIAAVLDDGGKLSLKMPEFEPRTSQVDMARDVAALISDGGILIAEAGTGVGKSFAYLIPSLAWAIGNNERVVVSTATINLQQQIFKKDFPVVSSLFKKPAKAAVVKGRGNYLCKRRLYEAIEEDALFSDTSIKLRQILEWDNNGGSGDKSDLSLPDDDPIWNRVCSESDYCLSSRCPYHEKCHVVRVRLEAASAQLIIVNHHVLLADLEAKRTREGVLNTILPSYKALVLDEAHAIESSATSLFSESFSKRSIQRLLGRLVRKKKRTQTGILPSLRRLPDIPAALLDTASKQADAAAAAADAFNASALASYPEKESSLLIKNLESFSRSAFLSALQSLERDLAMLVTRLGEILEAMPPEFEDEESVVELKLTSRSIEEAAALVPRFKNPDAEPQTIFWMQIDRKNPREAVVICTATPLEVAPLLAERLFSKVRTCICTSATLTINNSFDWWRNRVGLPTKKDGETSKAMSTMGATAGTTEGAIDAPIRNRQYPSPFPYRRNALLAIDTSAPPPDGTQFQAYLNTAVARLLHASRGRALVLFTSHKALRDTYDYVAPLLEKEGILALRQGQKDRYSLLHTFINDISSVLFATESFWEGVDAPGETLSLVIITKLPFRVPTDPIQASRAAAIDARGGNSFAEMSIPEAVILFKQGFGRLIRHSNDRGVVAVLDVRIAKKAYGNLFISSLPECKLETGPLDQLCTSVAKFLDSEG</sequence>
<dbReference type="SUPFAM" id="SSF52540">
    <property type="entry name" value="P-loop containing nucleoside triphosphate hydrolases"/>
    <property type="match status" value="1"/>
</dbReference>
<evidence type="ECO:0000256" key="2">
    <source>
        <dbReference type="ARBA" id="ARBA00022741"/>
    </source>
</evidence>
<dbReference type="InterPro" id="IPR014013">
    <property type="entry name" value="Helic_SF1/SF2_ATP-bd_DinG/Rad3"/>
</dbReference>
<keyword evidence="5" id="KW-0067">ATP-binding</keyword>
<keyword evidence="2" id="KW-0547">Nucleotide-binding</keyword>
<reference evidence="9" key="1">
    <citation type="submission" date="2017-02" db="EMBL/GenBank/DDBJ databases">
        <authorList>
            <person name="Regsiter A."/>
            <person name="William W."/>
        </authorList>
    </citation>
    <scope>NUCLEOTIDE SEQUENCE</scope>
    <source>
        <strain evidence="9">Bib</strain>
    </source>
</reference>
<evidence type="ECO:0000256" key="1">
    <source>
        <dbReference type="ARBA" id="ARBA00022485"/>
    </source>
</evidence>
<keyword evidence="1" id="KW-0479">Metal-binding</keyword>
<name>A0A3P3XGC3_9SPIR</name>
<dbReference type="GO" id="GO:0003678">
    <property type="term" value="F:DNA helicase activity"/>
    <property type="evidence" value="ECO:0007669"/>
    <property type="project" value="InterPro"/>
</dbReference>
<keyword evidence="1" id="KW-0411">Iron-sulfur</keyword>
<dbReference type="Gene3D" id="3.40.140.10">
    <property type="entry name" value="Cytidine Deaminase, domain 2"/>
    <property type="match status" value="1"/>
</dbReference>
<accession>A0A3P3XGC3</accession>
<gene>
    <name evidence="9" type="ORF">SPIROBIBN47_150115</name>
</gene>
<evidence type="ECO:0000313" key="9">
    <source>
        <dbReference type="EMBL" id="SLM10779.1"/>
    </source>
</evidence>
<dbReference type="EMBL" id="FWDM01000007">
    <property type="protein sequence ID" value="SLM10779.1"/>
    <property type="molecule type" value="Genomic_DNA"/>
</dbReference>
<keyword evidence="6" id="KW-0234">DNA repair</keyword>
<dbReference type="PANTHER" id="PTHR11472">
    <property type="entry name" value="DNA REPAIR DEAD HELICASE RAD3/XP-D SUBFAMILY MEMBER"/>
    <property type="match status" value="1"/>
</dbReference>
<dbReference type="InterPro" id="IPR025657">
    <property type="entry name" value="RadC_JAB"/>
</dbReference>
<dbReference type="PROSITE" id="PS01302">
    <property type="entry name" value="UPF0758"/>
    <property type="match status" value="1"/>
</dbReference>
<dbReference type="InterPro" id="IPR027417">
    <property type="entry name" value="P-loop_NTPase"/>
</dbReference>
<dbReference type="GO" id="GO:0003676">
    <property type="term" value="F:nucleic acid binding"/>
    <property type="evidence" value="ECO:0007669"/>
    <property type="project" value="InterPro"/>
</dbReference>
<evidence type="ECO:0000256" key="3">
    <source>
        <dbReference type="ARBA" id="ARBA00022763"/>
    </source>
</evidence>
<dbReference type="GO" id="GO:0006281">
    <property type="term" value="P:DNA repair"/>
    <property type="evidence" value="ECO:0007669"/>
    <property type="project" value="UniProtKB-KW"/>
</dbReference>
<dbReference type="GO" id="GO:0051539">
    <property type="term" value="F:4 iron, 4 sulfur cluster binding"/>
    <property type="evidence" value="ECO:0007669"/>
    <property type="project" value="UniProtKB-KW"/>
</dbReference>
<dbReference type="SMART" id="SM00491">
    <property type="entry name" value="HELICc2"/>
    <property type="match status" value="1"/>
</dbReference>
<dbReference type="InterPro" id="IPR020891">
    <property type="entry name" value="UPF0758_CS"/>
</dbReference>
<feature type="domain" description="Helicase ATP-binding" evidence="8">
    <location>
        <begin position="142"/>
        <end position="410"/>
    </location>
</feature>
<evidence type="ECO:0000256" key="5">
    <source>
        <dbReference type="ARBA" id="ARBA00022840"/>
    </source>
</evidence>
<dbReference type="InterPro" id="IPR006555">
    <property type="entry name" value="ATP-dep_Helicase_C"/>
</dbReference>
<dbReference type="InterPro" id="IPR014001">
    <property type="entry name" value="Helicase_ATP-bd"/>
</dbReference>
<keyword evidence="1" id="KW-0004">4Fe-4S</keyword>
<keyword evidence="1" id="KW-0408">Iron</keyword>